<comment type="caution">
    <text evidence="1">The sequence shown here is derived from an EMBL/GenBank/DDBJ whole genome shotgun (WGS) entry which is preliminary data.</text>
</comment>
<sequence>MLYYLTFKGIIPYIYGYEKTYVNFSYNKAGRLSQKKSPYGQEIADEVRSSPRMIVGRFASKEEIHDVYDTKK</sequence>
<reference evidence="1" key="1">
    <citation type="journal article" date="2014" name="Int. J. Syst. Evol. Microbiol.">
        <title>Complete genome sequence of Corynebacterium casei LMG S-19264T (=DSM 44701T), isolated from a smear-ripened cheese.</title>
        <authorList>
            <consortium name="US DOE Joint Genome Institute (JGI-PGF)"/>
            <person name="Walter F."/>
            <person name="Albersmeier A."/>
            <person name="Kalinowski J."/>
            <person name="Ruckert C."/>
        </authorList>
    </citation>
    <scope>NUCLEOTIDE SEQUENCE</scope>
    <source>
        <strain evidence="1">CGMCC 1.15179</strain>
    </source>
</reference>
<accession>A0A8J2VDJ7</accession>
<evidence type="ECO:0000313" key="2">
    <source>
        <dbReference type="Proteomes" id="UP000625210"/>
    </source>
</evidence>
<dbReference type="Proteomes" id="UP000625210">
    <property type="component" value="Unassembled WGS sequence"/>
</dbReference>
<name>A0A8J2VDJ7_9BACL</name>
<protein>
    <submittedName>
        <fullName evidence="1">Uncharacterized protein</fullName>
    </submittedName>
</protein>
<organism evidence="1 2">
    <name type="scientific">Marinithermofilum abyssi</name>
    <dbReference type="NCBI Taxonomy" id="1571185"/>
    <lineage>
        <taxon>Bacteria</taxon>
        <taxon>Bacillati</taxon>
        <taxon>Bacillota</taxon>
        <taxon>Bacilli</taxon>
        <taxon>Bacillales</taxon>
        <taxon>Thermoactinomycetaceae</taxon>
        <taxon>Marinithermofilum</taxon>
    </lineage>
</organism>
<proteinExistence type="predicted"/>
<evidence type="ECO:0000313" key="1">
    <source>
        <dbReference type="EMBL" id="GGE12275.1"/>
    </source>
</evidence>
<dbReference type="EMBL" id="BMHQ01000003">
    <property type="protein sequence ID" value="GGE12275.1"/>
    <property type="molecule type" value="Genomic_DNA"/>
</dbReference>
<gene>
    <name evidence="1" type="ORF">GCM10011571_12100</name>
</gene>
<reference evidence="1" key="2">
    <citation type="submission" date="2020-09" db="EMBL/GenBank/DDBJ databases">
        <authorList>
            <person name="Sun Q."/>
            <person name="Zhou Y."/>
        </authorList>
    </citation>
    <scope>NUCLEOTIDE SEQUENCE</scope>
    <source>
        <strain evidence="1">CGMCC 1.15179</strain>
    </source>
</reference>
<keyword evidence="2" id="KW-1185">Reference proteome</keyword>
<dbReference type="AlphaFoldDB" id="A0A8J2VDJ7"/>